<gene>
    <name evidence="7" type="ORF">SAMN06893097_105144</name>
</gene>
<dbReference type="PRINTS" id="PR00035">
    <property type="entry name" value="HTHGNTR"/>
</dbReference>
<dbReference type="SUPFAM" id="SSF46785">
    <property type="entry name" value="Winged helix' DNA-binding domain"/>
    <property type="match status" value="1"/>
</dbReference>
<evidence type="ECO:0000256" key="1">
    <source>
        <dbReference type="ARBA" id="ARBA00005384"/>
    </source>
</evidence>
<evidence type="ECO:0000313" key="7">
    <source>
        <dbReference type="EMBL" id="SNX96805.1"/>
    </source>
</evidence>
<dbReference type="GO" id="GO:0030170">
    <property type="term" value="F:pyridoxal phosphate binding"/>
    <property type="evidence" value="ECO:0007669"/>
    <property type="project" value="InterPro"/>
</dbReference>
<organism evidence="7 8">
    <name type="scientific">Geodermatophilus sabuli</name>
    <dbReference type="NCBI Taxonomy" id="1564158"/>
    <lineage>
        <taxon>Bacteria</taxon>
        <taxon>Bacillati</taxon>
        <taxon>Actinomycetota</taxon>
        <taxon>Actinomycetes</taxon>
        <taxon>Geodermatophilales</taxon>
        <taxon>Geodermatophilaceae</taxon>
        <taxon>Geodermatophilus</taxon>
    </lineage>
</organism>
<evidence type="ECO:0000256" key="5">
    <source>
        <dbReference type="ARBA" id="ARBA00023163"/>
    </source>
</evidence>
<dbReference type="EMBL" id="OBDO01000005">
    <property type="protein sequence ID" value="SNX96805.1"/>
    <property type="molecule type" value="Genomic_DNA"/>
</dbReference>
<dbReference type="GO" id="GO:0003700">
    <property type="term" value="F:DNA-binding transcription factor activity"/>
    <property type="evidence" value="ECO:0007669"/>
    <property type="project" value="InterPro"/>
</dbReference>
<protein>
    <submittedName>
        <fullName evidence="7">Transcriptional regulator, GntR family</fullName>
    </submittedName>
</protein>
<comment type="similarity">
    <text evidence="1">In the C-terminal section; belongs to the class-I pyridoxal-phosphate-dependent aminotransferase family.</text>
</comment>
<dbReference type="InterPro" id="IPR015424">
    <property type="entry name" value="PyrdxlP-dep_Trfase"/>
</dbReference>
<keyword evidence="2" id="KW-0663">Pyridoxal phosphate</keyword>
<dbReference type="CDD" id="cd00609">
    <property type="entry name" value="AAT_like"/>
    <property type="match status" value="1"/>
</dbReference>
<keyword evidence="4" id="KW-0238">DNA-binding</keyword>
<dbReference type="Gene3D" id="3.90.1150.10">
    <property type="entry name" value="Aspartate Aminotransferase, domain 1"/>
    <property type="match status" value="1"/>
</dbReference>
<dbReference type="InterPro" id="IPR000524">
    <property type="entry name" value="Tscrpt_reg_HTH_GntR"/>
</dbReference>
<evidence type="ECO:0000256" key="4">
    <source>
        <dbReference type="ARBA" id="ARBA00023125"/>
    </source>
</evidence>
<dbReference type="Pfam" id="PF00392">
    <property type="entry name" value="GntR"/>
    <property type="match status" value="1"/>
</dbReference>
<dbReference type="SUPFAM" id="SSF53383">
    <property type="entry name" value="PLP-dependent transferases"/>
    <property type="match status" value="1"/>
</dbReference>
<feature type="domain" description="HTH gntR-type" evidence="6">
    <location>
        <begin position="26"/>
        <end position="94"/>
    </location>
</feature>
<evidence type="ECO:0000256" key="2">
    <source>
        <dbReference type="ARBA" id="ARBA00022898"/>
    </source>
</evidence>
<sequence>MPPRSDQSTSARELATLVGPVEALPGPRYAALARRVRELVTTGALPSGSRLPAERELAAELGASRVTVASAYRQLRAEGFAATRHGSGTVTELPTASSAWQAPSTDPGLLDLAHAAPEAVPQVLPAYEQALAALPAYATGHGYVPSGLPELRSAIADRFTARGLPTEPDQVVVTAGTGDATSIVFEALLQPGDRVLVEHPTYPGALGMVAAAGGRCVPAPVDAADADALVGSAALVARQSSPRMAFLMPDFSNPTGARLSAAGRRRLAATLWQHGVLTVVDEVTADLHLDDGPLPPYAAGLPDAATVTVGGLSKAVWGGLRIGWLRTDAALAAQLGATLGRRQLSVGVVDQLAAAVLVRDLDGILEQRREVLRGRREVLLAELARALPDWTVPRPAGGLSAWCRLPPGTSSAALTAAAAPHGLVLAEGRAFGTGHAFDDRLRLPFTLPPDRLRTAVQLLARVHADLPPAPAGGFPARPLTVV</sequence>
<dbReference type="CDD" id="cd07377">
    <property type="entry name" value="WHTH_GntR"/>
    <property type="match status" value="1"/>
</dbReference>
<dbReference type="PANTHER" id="PTHR46577">
    <property type="entry name" value="HTH-TYPE TRANSCRIPTIONAL REGULATORY PROTEIN GABR"/>
    <property type="match status" value="1"/>
</dbReference>
<dbReference type="InterPro" id="IPR015422">
    <property type="entry name" value="PyrdxlP-dep_Trfase_small"/>
</dbReference>
<dbReference type="Proteomes" id="UP000219514">
    <property type="component" value="Unassembled WGS sequence"/>
</dbReference>
<reference evidence="7 8" key="1">
    <citation type="submission" date="2017-09" db="EMBL/GenBank/DDBJ databases">
        <authorList>
            <person name="Ehlers B."/>
            <person name="Leendertz F.H."/>
        </authorList>
    </citation>
    <scope>NUCLEOTIDE SEQUENCE [LARGE SCALE GENOMIC DNA]</scope>
    <source>
        <strain evidence="7 8">DSM 46844</strain>
    </source>
</reference>
<dbReference type="Gene3D" id="1.10.10.10">
    <property type="entry name" value="Winged helix-like DNA-binding domain superfamily/Winged helix DNA-binding domain"/>
    <property type="match status" value="1"/>
</dbReference>
<dbReference type="InterPro" id="IPR015421">
    <property type="entry name" value="PyrdxlP-dep_Trfase_major"/>
</dbReference>
<dbReference type="RefSeq" id="WP_097207014.1">
    <property type="nucleotide sequence ID" value="NZ_JACHXB010000001.1"/>
</dbReference>
<keyword evidence="5" id="KW-0804">Transcription</keyword>
<keyword evidence="3" id="KW-0805">Transcription regulation</keyword>
<name>A0A285ECP9_9ACTN</name>
<accession>A0A285ECP9</accession>
<dbReference type="AlphaFoldDB" id="A0A285ECP9"/>
<proteinExistence type="inferred from homology"/>
<evidence type="ECO:0000259" key="6">
    <source>
        <dbReference type="PROSITE" id="PS50949"/>
    </source>
</evidence>
<dbReference type="PANTHER" id="PTHR46577:SF1">
    <property type="entry name" value="HTH-TYPE TRANSCRIPTIONAL REGULATORY PROTEIN GABR"/>
    <property type="match status" value="1"/>
</dbReference>
<dbReference type="InterPro" id="IPR004839">
    <property type="entry name" value="Aminotransferase_I/II_large"/>
</dbReference>
<dbReference type="Pfam" id="PF00155">
    <property type="entry name" value="Aminotran_1_2"/>
    <property type="match status" value="1"/>
</dbReference>
<evidence type="ECO:0000256" key="3">
    <source>
        <dbReference type="ARBA" id="ARBA00023015"/>
    </source>
</evidence>
<dbReference type="InterPro" id="IPR036390">
    <property type="entry name" value="WH_DNA-bd_sf"/>
</dbReference>
<dbReference type="SMART" id="SM00345">
    <property type="entry name" value="HTH_GNTR"/>
    <property type="match status" value="1"/>
</dbReference>
<dbReference type="PROSITE" id="PS50949">
    <property type="entry name" value="HTH_GNTR"/>
    <property type="match status" value="1"/>
</dbReference>
<dbReference type="GO" id="GO:0003677">
    <property type="term" value="F:DNA binding"/>
    <property type="evidence" value="ECO:0007669"/>
    <property type="project" value="UniProtKB-KW"/>
</dbReference>
<dbReference type="Gene3D" id="3.40.640.10">
    <property type="entry name" value="Type I PLP-dependent aspartate aminotransferase-like (Major domain)"/>
    <property type="match status" value="1"/>
</dbReference>
<dbReference type="InterPro" id="IPR051446">
    <property type="entry name" value="HTH_trans_reg/aminotransferase"/>
</dbReference>
<keyword evidence="8" id="KW-1185">Reference proteome</keyword>
<evidence type="ECO:0000313" key="8">
    <source>
        <dbReference type="Proteomes" id="UP000219514"/>
    </source>
</evidence>
<dbReference type="InterPro" id="IPR036388">
    <property type="entry name" value="WH-like_DNA-bd_sf"/>
</dbReference>
<dbReference type="OrthoDB" id="199743at2"/>